<feature type="domain" description="LTD" evidence="1">
    <location>
        <begin position="23"/>
        <end position="109"/>
    </location>
</feature>
<dbReference type="EMBL" id="MGAV01000026">
    <property type="protein sequence ID" value="OGK52998.1"/>
    <property type="molecule type" value="Genomic_DNA"/>
</dbReference>
<dbReference type="InterPro" id="IPR036415">
    <property type="entry name" value="Lamin_tail_dom_sf"/>
</dbReference>
<comment type="caution">
    <text evidence="2">The sequence shown here is derived from an EMBL/GenBank/DDBJ whole genome shotgun (WGS) entry which is preliminary data.</text>
</comment>
<name>A0A1F7JBK6_9BACT</name>
<accession>A0A1F7JBK6</accession>
<dbReference type="Pfam" id="PF00932">
    <property type="entry name" value="LTD"/>
    <property type="match status" value="2"/>
</dbReference>
<organism evidence="2 3">
    <name type="scientific">Candidatus Roizmanbacteria bacterium RIFCSPLOWO2_02_FULL_36_11</name>
    <dbReference type="NCBI Taxonomy" id="1802071"/>
    <lineage>
        <taxon>Bacteria</taxon>
        <taxon>Candidatus Roizmaniibacteriota</taxon>
    </lineage>
</organism>
<dbReference type="InterPro" id="IPR001322">
    <property type="entry name" value="Lamin_tail_dom"/>
</dbReference>
<dbReference type="Proteomes" id="UP000177418">
    <property type="component" value="Unassembled WGS sequence"/>
</dbReference>
<evidence type="ECO:0000313" key="2">
    <source>
        <dbReference type="EMBL" id="OGK52998.1"/>
    </source>
</evidence>
<dbReference type="SUPFAM" id="SSF74853">
    <property type="entry name" value="Lamin A/C globular tail domain"/>
    <property type="match status" value="2"/>
</dbReference>
<gene>
    <name evidence="2" type="ORF">A3H78_02180</name>
</gene>
<evidence type="ECO:0000259" key="1">
    <source>
        <dbReference type="Pfam" id="PF00932"/>
    </source>
</evidence>
<evidence type="ECO:0000313" key="3">
    <source>
        <dbReference type="Proteomes" id="UP000177418"/>
    </source>
</evidence>
<protein>
    <recommendedName>
        <fullName evidence="1">LTD domain-containing protein</fullName>
    </recommendedName>
</protein>
<proteinExistence type="predicted"/>
<reference evidence="2 3" key="1">
    <citation type="journal article" date="2016" name="Nat. Commun.">
        <title>Thousands of microbial genomes shed light on interconnected biogeochemical processes in an aquifer system.</title>
        <authorList>
            <person name="Anantharaman K."/>
            <person name="Brown C.T."/>
            <person name="Hug L.A."/>
            <person name="Sharon I."/>
            <person name="Castelle C.J."/>
            <person name="Probst A.J."/>
            <person name="Thomas B.C."/>
            <person name="Singh A."/>
            <person name="Wilkins M.J."/>
            <person name="Karaoz U."/>
            <person name="Brodie E.L."/>
            <person name="Williams K.H."/>
            <person name="Hubbard S.S."/>
            <person name="Banfield J.F."/>
        </authorList>
    </citation>
    <scope>NUCLEOTIDE SEQUENCE [LARGE SCALE GENOMIC DNA]</scope>
</reference>
<dbReference type="AlphaFoldDB" id="A0A1F7JBK6"/>
<feature type="domain" description="LTD" evidence="1">
    <location>
        <begin position="163"/>
        <end position="256"/>
    </location>
</feature>
<sequence length="402" mass="45076">MRIKLLFFFLFIFVCLPPDCYGLIINEIYPSPNNDEVEWVELYNESESNVDLSNYRVTDKTGKELNIESSLVSSKDYILTTSTNVLNNDGDTVILKNISGELIDIATYSGTIEKNQSYCQCPDRDSIWQTDCQTTKKAANNPCINNSPTESPILPSTLNPLPSPISNVYISESYVYPKDDESEWVEIYNDNDYQVKLNDWHLDDILNGGSQLKTFTLSIEPKKYAVIELSSSIFNNDSDEIRLLNYNSDQQDFISYSGVKQGNSIFKKDPTKPEWCFGSPSKGNANEQNCNASQPTLSNTITTLPTSILLSNISSIKLTPITTKTLIKFAGDLTHPKIKSFGKKIKFESQERIINNAKTGNILGVSNNIISNHANIIKALSASSYFISLLNIAYICHRLITK</sequence>